<reference evidence="2 3" key="1">
    <citation type="submission" date="2016-10" db="EMBL/GenBank/DDBJ databases">
        <authorList>
            <person name="de Groot N.N."/>
        </authorList>
    </citation>
    <scope>NUCLEOTIDE SEQUENCE [LARGE SCALE GENOMIC DNA]</scope>
    <source>
        <strain evidence="2 3">DSM 22007</strain>
    </source>
</reference>
<keyword evidence="3" id="KW-1185">Reference proteome</keyword>
<evidence type="ECO:0000313" key="3">
    <source>
        <dbReference type="Proteomes" id="UP000198634"/>
    </source>
</evidence>
<dbReference type="Proteomes" id="UP000198634">
    <property type="component" value="Unassembled WGS sequence"/>
</dbReference>
<name>A0A1H8YZP1_9RHOB</name>
<dbReference type="RefSeq" id="WP_342741827.1">
    <property type="nucleotide sequence ID" value="NZ_FOEP01000001.1"/>
</dbReference>
<keyword evidence="1" id="KW-0812">Transmembrane</keyword>
<organism evidence="2 3">
    <name type="scientific">Thalassovita taeanensis</name>
    <dbReference type="NCBI Taxonomy" id="657014"/>
    <lineage>
        <taxon>Bacteria</taxon>
        <taxon>Pseudomonadati</taxon>
        <taxon>Pseudomonadota</taxon>
        <taxon>Alphaproteobacteria</taxon>
        <taxon>Rhodobacterales</taxon>
        <taxon>Roseobacteraceae</taxon>
        <taxon>Thalassovita</taxon>
    </lineage>
</organism>
<sequence length="216" mass="24904">MRNTFYGTTNVTWYQLLNEMIDMRSFSNLWFWIALAVTWSTNSHWVLGVPYDMVVRAAKHGAEAETDLDDVVRVNINRTLYIFGTAGVWLLGFTSFLLATLIVLGFVYDVELAQALFLLAFPLTIVAVLRLRTARQIRADGAEGAELRRRLTRHRIWTQVIGMISIFVTTMWGIYQNLSFMFPDHNFKYQGSISLHDEDYASTGAFTDDWWRARGL</sequence>
<feature type="transmembrane region" description="Helical" evidence="1">
    <location>
        <begin position="29"/>
        <end position="49"/>
    </location>
</feature>
<gene>
    <name evidence="2" type="ORF">SAMN04488092_101230</name>
</gene>
<dbReference type="STRING" id="657014.SAMN04488092_101230"/>
<keyword evidence="1" id="KW-1133">Transmembrane helix</keyword>
<evidence type="ECO:0000313" key="2">
    <source>
        <dbReference type="EMBL" id="SEP57665.1"/>
    </source>
</evidence>
<proteinExistence type="predicted"/>
<feature type="transmembrane region" description="Helical" evidence="1">
    <location>
        <begin position="80"/>
        <end position="106"/>
    </location>
</feature>
<dbReference type="AlphaFoldDB" id="A0A1H8YZP1"/>
<keyword evidence="1" id="KW-0472">Membrane</keyword>
<dbReference type="EMBL" id="FOEP01000001">
    <property type="protein sequence ID" value="SEP57665.1"/>
    <property type="molecule type" value="Genomic_DNA"/>
</dbReference>
<protein>
    <recommendedName>
        <fullName evidence="4">Component of SufBCD complex</fullName>
    </recommendedName>
</protein>
<evidence type="ECO:0000256" key="1">
    <source>
        <dbReference type="SAM" id="Phobius"/>
    </source>
</evidence>
<evidence type="ECO:0008006" key="4">
    <source>
        <dbReference type="Google" id="ProtNLM"/>
    </source>
</evidence>
<feature type="transmembrane region" description="Helical" evidence="1">
    <location>
        <begin position="112"/>
        <end position="131"/>
    </location>
</feature>
<feature type="transmembrane region" description="Helical" evidence="1">
    <location>
        <begin position="156"/>
        <end position="175"/>
    </location>
</feature>
<accession>A0A1H8YZP1</accession>